<gene>
    <name evidence="1" type="ORF">LCGC14_1450600</name>
</gene>
<dbReference type="AlphaFoldDB" id="A0A0F9K498"/>
<proteinExistence type="predicted"/>
<accession>A0A0F9K498</accession>
<comment type="caution">
    <text evidence="1">The sequence shown here is derived from an EMBL/GenBank/DDBJ whole genome shotgun (WGS) entry which is preliminary data.</text>
</comment>
<dbReference type="EMBL" id="LAZR01009988">
    <property type="protein sequence ID" value="KKM69456.1"/>
    <property type="molecule type" value="Genomic_DNA"/>
</dbReference>
<protein>
    <submittedName>
        <fullName evidence="1">Uncharacterized protein</fullName>
    </submittedName>
</protein>
<organism evidence="1">
    <name type="scientific">marine sediment metagenome</name>
    <dbReference type="NCBI Taxonomy" id="412755"/>
    <lineage>
        <taxon>unclassified sequences</taxon>
        <taxon>metagenomes</taxon>
        <taxon>ecological metagenomes</taxon>
    </lineage>
</organism>
<name>A0A0F9K498_9ZZZZ</name>
<evidence type="ECO:0000313" key="1">
    <source>
        <dbReference type="EMBL" id="KKM69456.1"/>
    </source>
</evidence>
<reference evidence="1" key="1">
    <citation type="journal article" date="2015" name="Nature">
        <title>Complex archaea that bridge the gap between prokaryotes and eukaryotes.</title>
        <authorList>
            <person name="Spang A."/>
            <person name="Saw J.H."/>
            <person name="Jorgensen S.L."/>
            <person name="Zaremba-Niedzwiedzka K."/>
            <person name="Martijn J."/>
            <person name="Lind A.E."/>
            <person name="van Eijk R."/>
            <person name="Schleper C."/>
            <person name="Guy L."/>
            <person name="Ettema T.J."/>
        </authorList>
    </citation>
    <scope>NUCLEOTIDE SEQUENCE</scope>
</reference>
<sequence length="107" mass="12032">MVYLIVDVWYPPGQESKAANKYLELMKKYPPDPSVGEATIPIAVNSTPEGIHSITVTNVKKGKLEQAMKDTQRNMLEFSGIEGMRYQIRTYLNGPEAFGLINLQMPE</sequence>